<gene>
    <name evidence="1" type="ORF">FCALED_LOCUS12598</name>
</gene>
<dbReference type="AlphaFoldDB" id="A0A9N9EKR0"/>
<proteinExistence type="predicted"/>
<keyword evidence="2" id="KW-1185">Reference proteome</keyword>
<comment type="caution">
    <text evidence="1">The sequence shown here is derived from an EMBL/GenBank/DDBJ whole genome shotgun (WGS) entry which is preliminary data.</text>
</comment>
<reference evidence="1" key="1">
    <citation type="submission" date="2021-06" db="EMBL/GenBank/DDBJ databases">
        <authorList>
            <person name="Kallberg Y."/>
            <person name="Tangrot J."/>
            <person name="Rosling A."/>
        </authorList>
    </citation>
    <scope>NUCLEOTIDE SEQUENCE</scope>
    <source>
        <strain evidence="1">UK204</strain>
    </source>
</reference>
<evidence type="ECO:0000313" key="2">
    <source>
        <dbReference type="Proteomes" id="UP000789570"/>
    </source>
</evidence>
<dbReference type="Proteomes" id="UP000789570">
    <property type="component" value="Unassembled WGS sequence"/>
</dbReference>
<protein>
    <submittedName>
        <fullName evidence="1">14541_t:CDS:1</fullName>
    </submittedName>
</protein>
<organism evidence="1 2">
    <name type="scientific">Funneliformis caledonium</name>
    <dbReference type="NCBI Taxonomy" id="1117310"/>
    <lineage>
        <taxon>Eukaryota</taxon>
        <taxon>Fungi</taxon>
        <taxon>Fungi incertae sedis</taxon>
        <taxon>Mucoromycota</taxon>
        <taxon>Glomeromycotina</taxon>
        <taxon>Glomeromycetes</taxon>
        <taxon>Glomerales</taxon>
        <taxon>Glomeraceae</taxon>
        <taxon>Funneliformis</taxon>
    </lineage>
</organism>
<evidence type="ECO:0000313" key="1">
    <source>
        <dbReference type="EMBL" id="CAG8682991.1"/>
    </source>
</evidence>
<name>A0A9N9EKR0_9GLOM</name>
<accession>A0A9N9EKR0</accession>
<dbReference type="EMBL" id="CAJVPQ010006296">
    <property type="protein sequence ID" value="CAG8682991.1"/>
    <property type="molecule type" value="Genomic_DNA"/>
</dbReference>
<dbReference type="OrthoDB" id="10548142at2759"/>
<feature type="non-terminal residue" evidence="1">
    <location>
        <position position="1"/>
    </location>
</feature>
<sequence>TLVDENITVEDFFTTFAIDTLEPELWNVNFEAYFWKNEI</sequence>